<evidence type="ECO:0000259" key="8">
    <source>
        <dbReference type="Pfam" id="PF00710"/>
    </source>
</evidence>
<feature type="domain" description="Asparaginase/glutaminase C-terminal" evidence="9">
    <location>
        <begin position="241"/>
        <end position="353"/>
    </location>
</feature>
<feature type="active site" evidence="7">
    <location>
        <position position="112"/>
    </location>
</feature>
<evidence type="ECO:0000256" key="1">
    <source>
        <dbReference type="ARBA" id="ARBA00010518"/>
    </source>
</evidence>
<dbReference type="InterPro" id="IPR027474">
    <property type="entry name" value="L-asparaginase_N"/>
</dbReference>
<comment type="caution">
    <text evidence="10">The sequence shown here is derived from an EMBL/GenBank/DDBJ whole genome shotgun (WGS) entry which is preliminary data.</text>
</comment>
<dbReference type="PIRSF" id="PIRSF001220">
    <property type="entry name" value="L-ASNase_gatD"/>
    <property type="match status" value="1"/>
</dbReference>
<keyword evidence="11" id="KW-1185">Reference proteome</keyword>
<dbReference type="PIRSF" id="PIRSF500176">
    <property type="entry name" value="L_ASNase"/>
    <property type="match status" value="1"/>
</dbReference>
<dbReference type="AlphaFoldDB" id="C3J8J1"/>
<evidence type="ECO:0000256" key="2">
    <source>
        <dbReference type="ARBA" id="ARBA00012920"/>
    </source>
</evidence>
<feature type="active site" evidence="6">
    <location>
        <position position="36"/>
    </location>
</feature>
<evidence type="ECO:0000256" key="4">
    <source>
        <dbReference type="PIRSR" id="PIRSR001220-1"/>
    </source>
</evidence>
<protein>
    <recommendedName>
        <fullName evidence="2">asparaginase</fullName>
        <ecNumber evidence="2">3.5.1.1</ecNumber>
    </recommendedName>
</protein>
<evidence type="ECO:0000256" key="6">
    <source>
        <dbReference type="PROSITE-ProRule" id="PRU10099"/>
    </source>
</evidence>
<dbReference type="eggNOG" id="COG0252">
    <property type="taxonomic scope" value="Bacteria"/>
</dbReference>
<dbReference type="SFLD" id="SFLDS00057">
    <property type="entry name" value="Glutaminase/Asparaginase"/>
    <property type="match status" value="1"/>
</dbReference>
<name>C3J8J1_POREA</name>
<feature type="active site" description="O-isoaspartyl threonine intermediate" evidence="4">
    <location>
        <position position="36"/>
    </location>
</feature>
<dbReference type="InterPro" id="IPR006034">
    <property type="entry name" value="Asparaginase/glutaminase-like"/>
</dbReference>
<proteinExistence type="inferred from homology"/>
<sequence length="368" mass="40662">MHYLCKRYTCTQYYLMEKVAPTATTPRVLLIYTGGTIGMIEDPATGALRAFNFTYLQDHIPELQRLGFEISSIQFDPPIDSAAITVDLWIRLAHTIGENYDKYDGFVVLHGTDTMAYTASALSFLLRGIAKPVVFTGSQLPVGRLRTDGKENLITALQIAAERQADGRAMVPEVCIFFDKYLLRANRTIKCSADQFEAFASNNYPHLAYAGIHIRYNEKHIYRTPEGEKADLEVSTRIDPHVCVLKIFPGITPEVVQAVLSIPTLRGVVLETYGSGNAPTDDWFIEALADAVKRGIVIVNVTQCESGKVEMGRYDTGIRLGQVGVVSGFDMTTESAITKLMYLLGKGLSPQEVGVEMQLSICGELTQN</sequence>
<feature type="binding site" evidence="5">
    <location>
        <begin position="112"/>
        <end position="113"/>
    </location>
    <ligand>
        <name>substrate</name>
    </ligand>
</feature>
<dbReference type="InterPro" id="IPR037152">
    <property type="entry name" value="L-asparaginase_N_sf"/>
</dbReference>
<comment type="similarity">
    <text evidence="1">Belongs to the asparaginase 1 family.</text>
</comment>
<dbReference type="InterPro" id="IPR040919">
    <property type="entry name" value="Asparaginase_C"/>
</dbReference>
<accession>C3J8J1</accession>
<evidence type="ECO:0000313" key="10">
    <source>
        <dbReference type="EMBL" id="EEN83422.1"/>
    </source>
</evidence>
<dbReference type="Gene3D" id="3.40.50.1170">
    <property type="entry name" value="L-asparaginase, N-terminal domain"/>
    <property type="match status" value="1"/>
</dbReference>
<dbReference type="InterPro" id="IPR027475">
    <property type="entry name" value="Asparaginase/glutaminase_AS2"/>
</dbReference>
<organism evidence="10 11">
    <name type="scientific">Porphyromonas endodontalis (strain ATCC 35406 / DSM 24491 / JCM 8526 / CCUG 16442 / BCRC 14492 / NCTC 13058 / HG 370)</name>
    <name type="common">Bacteroides endodontalis</name>
    <dbReference type="NCBI Taxonomy" id="553175"/>
    <lineage>
        <taxon>Bacteria</taxon>
        <taxon>Pseudomonadati</taxon>
        <taxon>Bacteroidota</taxon>
        <taxon>Bacteroidia</taxon>
        <taxon>Bacteroidales</taxon>
        <taxon>Porphyromonadaceae</taxon>
        <taxon>Porphyromonas</taxon>
    </lineage>
</organism>
<dbReference type="Gene3D" id="3.40.50.40">
    <property type="match status" value="1"/>
</dbReference>
<dbReference type="PROSITE" id="PS00917">
    <property type="entry name" value="ASN_GLN_ASE_2"/>
    <property type="match status" value="1"/>
</dbReference>
<dbReference type="EC" id="3.5.1.1" evidence="2"/>
<dbReference type="PRINTS" id="PR00139">
    <property type="entry name" value="ASNGLNASE"/>
</dbReference>
<dbReference type="Proteomes" id="UP000004295">
    <property type="component" value="Unassembled WGS sequence"/>
</dbReference>
<dbReference type="PANTHER" id="PTHR11707:SF28">
    <property type="entry name" value="60 KDA LYSOPHOSPHOLIPASE"/>
    <property type="match status" value="1"/>
</dbReference>
<dbReference type="InterPro" id="IPR041725">
    <property type="entry name" value="L-asparaginase_I"/>
</dbReference>
<dbReference type="STRING" id="553175.POREN0001_0507"/>
<evidence type="ECO:0000259" key="9">
    <source>
        <dbReference type="Pfam" id="PF17763"/>
    </source>
</evidence>
<dbReference type="Pfam" id="PF00710">
    <property type="entry name" value="Asparaginase"/>
    <property type="match status" value="1"/>
</dbReference>
<dbReference type="PANTHER" id="PTHR11707">
    <property type="entry name" value="L-ASPARAGINASE"/>
    <property type="match status" value="1"/>
</dbReference>
<dbReference type="InterPro" id="IPR027473">
    <property type="entry name" value="L-asparaginase_C"/>
</dbReference>
<dbReference type="PROSITE" id="PS00144">
    <property type="entry name" value="ASN_GLN_ASE_1"/>
    <property type="match status" value="1"/>
</dbReference>
<dbReference type="SUPFAM" id="SSF53774">
    <property type="entry name" value="Glutaminase/Asparaginase"/>
    <property type="match status" value="1"/>
</dbReference>
<dbReference type="GO" id="GO:0009066">
    <property type="term" value="P:aspartate family amino acid metabolic process"/>
    <property type="evidence" value="ECO:0007669"/>
    <property type="project" value="UniProtKB-ARBA"/>
</dbReference>
<feature type="domain" description="L-asparaginase N-terminal" evidence="8">
    <location>
        <begin position="27"/>
        <end position="220"/>
    </location>
</feature>
<dbReference type="SMART" id="SM00870">
    <property type="entry name" value="Asparaginase"/>
    <property type="match status" value="1"/>
</dbReference>
<gene>
    <name evidence="10" type="ORF">POREN0001_0507</name>
</gene>
<dbReference type="FunFam" id="3.40.50.40:FF:000001">
    <property type="entry name" value="L-asparaginase 1"/>
    <property type="match status" value="1"/>
</dbReference>
<evidence type="ECO:0000256" key="7">
    <source>
        <dbReference type="PROSITE-ProRule" id="PRU10100"/>
    </source>
</evidence>
<dbReference type="EMBL" id="ACNN01000007">
    <property type="protein sequence ID" value="EEN83422.1"/>
    <property type="molecule type" value="Genomic_DNA"/>
</dbReference>
<dbReference type="NCBIfam" id="TIGR00519">
    <property type="entry name" value="asnASE_I"/>
    <property type="match status" value="1"/>
</dbReference>
<dbReference type="InterPro" id="IPR006033">
    <property type="entry name" value="AsnA_fam"/>
</dbReference>
<dbReference type="Pfam" id="PF17763">
    <property type="entry name" value="Asparaginase_C"/>
    <property type="match status" value="1"/>
</dbReference>
<dbReference type="PROSITE" id="PS51732">
    <property type="entry name" value="ASN_GLN_ASE_3"/>
    <property type="match status" value="1"/>
</dbReference>
<dbReference type="InterPro" id="IPR036152">
    <property type="entry name" value="Asp/glu_Ase-like_sf"/>
</dbReference>
<dbReference type="CDD" id="cd08963">
    <property type="entry name" value="L-asparaginase_I"/>
    <property type="match status" value="1"/>
</dbReference>
<evidence type="ECO:0000256" key="5">
    <source>
        <dbReference type="PIRSR" id="PIRSR001220-2"/>
    </source>
</evidence>
<dbReference type="InterPro" id="IPR020827">
    <property type="entry name" value="Asparaginase/glutaminase_AS1"/>
</dbReference>
<dbReference type="GO" id="GO:0004067">
    <property type="term" value="F:asparaginase activity"/>
    <property type="evidence" value="ECO:0007669"/>
    <property type="project" value="UniProtKB-UniRule"/>
</dbReference>
<keyword evidence="3 10" id="KW-0378">Hydrolase</keyword>
<evidence type="ECO:0000313" key="11">
    <source>
        <dbReference type="Proteomes" id="UP000004295"/>
    </source>
</evidence>
<dbReference type="FunFam" id="3.40.50.1170:FF:000001">
    <property type="entry name" value="L-asparaginase 2"/>
    <property type="match status" value="1"/>
</dbReference>
<feature type="binding site" evidence="5">
    <location>
        <position position="81"/>
    </location>
    <ligand>
        <name>substrate</name>
    </ligand>
</feature>
<evidence type="ECO:0000256" key="3">
    <source>
        <dbReference type="ARBA" id="ARBA00022801"/>
    </source>
</evidence>
<reference evidence="10 11" key="1">
    <citation type="submission" date="2009-04" db="EMBL/GenBank/DDBJ databases">
        <authorList>
            <person name="Sebastian Y."/>
            <person name="Madupu R."/>
            <person name="Durkin A.S."/>
            <person name="Torralba M."/>
            <person name="Methe B."/>
            <person name="Sutton G.G."/>
            <person name="Strausberg R.L."/>
            <person name="Nelson K.E."/>
        </authorList>
    </citation>
    <scope>NUCLEOTIDE SEQUENCE [LARGE SCALE GENOMIC DNA]</scope>
    <source>
        <strain evidence="11">ATCC 35406 / BCRC 14492 / JCM 8526 / NCTC 13058 / HG 370</strain>
    </source>
</reference>